<dbReference type="NCBIfam" id="TIGR00228">
    <property type="entry name" value="ruvC"/>
    <property type="match status" value="1"/>
</dbReference>
<protein>
    <recommendedName>
        <fullName evidence="13 14">Crossover junction endodeoxyribonuclease RuvC</fullName>
        <ecNumber evidence="13 14">3.1.21.10</ecNumber>
    </recommendedName>
    <alternativeName>
        <fullName evidence="13">Holliday junction nuclease RuvC</fullName>
    </alternativeName>
    <alternativeName>
        <fullName evidence="13">Holliday junction resolvase RuvC</fullName>
    </alternativeName>
</protein>
<comment type="subcellular location">
    <subcellularLocation>
        <location evidence="13">Cytoplasm</location>
    </subcellularLocation>
</comment>
<evidence type="ECO:0000256" key="6">
    <source>
        <dbReference type="ARBA" id="ARBA00022763"/>
    </source>
</evidence>
<evidence type="ECO:0000256" key="5">
    <source>
        <dbReference type="ARBA" id="ARBA00022759"/>
    </source>
</evidence>
<dbReference type="Proteomes" id="UP000034235">
    <property type="component" value="Unassembled WGS sequence"/>
</dbReference>
<dbReference type="InterPro" id="IPR002176">
    <property type="entry name" value="X-over_junc_endoDNase_RuvC"/>
</dbReference>
<dbReference type="GO" id="GO:0005737">
    <property type="term" value="C:cytoplasm"/>
    <property type="evidence" value="ECO:0007669"/>
    <property type="project" value="UniProtKB-SubCell"/>
</dbReference>
<dbReference type="EC" id="3.1.21.10" evidence="13 14"/>
<evidence type="ECO:0000256" key="13">
    <source>
        <dbReference type="HAMAP-Rule" id="MF_00034"/>
    </source>
</evidence>
<dbReference type="AlphaFoldDB" id="A0A0G0JTN3"/>
<keyword evidence="6 13" id="KW-0227">DNA damage</keyword>
<reference evidence="15 16" key="1">
    <citation type="journal article" date="2015" name="Nature">
        <title>rRNA introns, odd ribosomes, and small enigmatic genomes across a large radiation of phyla.</title>
        <authorList>
            <person name="Brown C.T."/>
            <person name="Hug L.A."/>
            <person name="Thomas B.C."/>
            <person name="Sharon I."/>
            <person name="Castelle C.J."/>
            <person name="Singh A."/>
            <person name="Wilkins M.J."/>
            <person name="Williams K.H."/>
            <person name="Banfield J.F."/>
        </authorList>
    </citation>
    <scope>NUCLEOTIDE SEQUENCE [LARGE SCALE GENOMIC DNA]</scope>
</reference>
<evidence type="ECO:0000256" key="3">
    <source>
        <dbReference type="ARBA" id="ARBA00022722"/>
    </source>
</evidence>
<feature type="binding site" evidence="13">
    <location>
        <position position="165"/>
    </location>
    <ligand>
        <name>Mg(2+)</name>
        <dbReference type="ChEBI" id="CHEBI:18420"/>
        <label>1</label>
    </ligand>
</feature>
<evidence type="ECO:0000256" key="11">
    <source>
        <dbReference type="ARBA" id="ARBA00023204"/>
    </source>
</evidence>
<dbReference type="HAMAP" id="MF_00034">
    <property type="entry name" value="RuvC"/>
    <property type="match status" value="1"/>
</dbReference>
<comment type="catalytic activity">
    <reaction evidence="12 13">
        <text>Endonucleolytic cleavage at a junction such as a reciprocal single-stranded crossover between two homologous DNA duplexes (Holliday junction).</text>
        <dbReference type="EC" id="3.1.21.10"/>
    </reaction>
</comment>
<dbReference type="GO" id="GO:0003677">
    <property type="term" value="F:DNA binding"/>
    <property type="evidence" value="ECO:0007669"/>
    <property type="project" value="UniProtKB-KW"/>
</dbReference>
<dbReference type="PANTHER" id="PTHR30194:SF3">
    <property type="entry name" value="CROSSOVER JUNCTION ENDODEOXYRIBONUCLEASE RUVC"/>
    <property type="match status" value="1"/>
</dbReference>
<dbReference type="GO" id="GO:0008821">
    <property type="term" value="F:crossover junction DNA endonuclease activity"/>
    <property type="evidence" value="ECO:0007669"/>
    <property type="project" value="UniProtKB-UniRule"/>
</dbReference>
<dbReference type="Pfam" id="PF02075">
    <property type="entry name" value="RuvC"/>
    <property type="match status" value="1"/>
</dbReference>
<accession>A0A0G0JTN3</accession>
<evidence type="ECO:0000313" key="15">
    <source>
        <dbReference type="EMBL" id="KKQ66395.1"/>
    </source>
</evidence>
<comment type="cofactor">
    <cofactor evidence="13">
        <name>Mg(2+)</name>
        <dbReference type="ChEBI" id="CHEBI:18420"/>
    </cofactor>
    <text evidence="13">Binds 2 Mg(2+) ion per subunit.</text>
</comment>
<dbReference type="GO" id="GO:0048476">
    <property type="term" value="C:Holliday junction resolvase complex"/>
    <property type="evidence" value="ECO:0007669"/>
    <property type="project" value="UniProtKB-UniRule"/>
</dbReference>
<dbReference type="PATRIC" id="fig|1618422.5.peg.758"/>
<dbReference type="InterPro" id="IPR036397">
    <property type="entry name" value="RNaseH_sf"/>
</dbReference>
<evidence type="ECO:0000256" key="9">
    <source>
        <dbReference type="ARBA" id="ARBA00023125"/>
    </source>
</evidence>
<proteinExistence type="inferred from homology"/>
<dbReference type="InterPro" id="IPR012337">
    <property type="entry name" value="RNaseH-like_sf"/>
</dbReference>
<dbReference type="FunFam" id="3.30.420.10:FF:000002">
    <property type="entry name" value="Crossover junction endodeoxyribonuclease RuvC"/>
    <property type="match status" value="1"/>
</dbReference>
<sequence length="183" mass="20040">MIILGIDPGTATTGYGLIRVPDDILGREFDYGIELVDYGYISTPKDEIMTKRLVQLHYGVEDLIDKFKPDLISIEMLFFGANTRTAIAVGQARGVIMLSAGMHQIPIHEYTGLQVKLMVAGAGRADKKQVHEGVRNFLGENGEKVNALLRPMNGSKRSEKKFSDDAVDAIAIAITHVLKLAAK</sequence>
<gene>
    <name evidence="13" type="primary">ruvC</name>
    <name evidence="15" type="ORF">US86_C0005G0006</name>
</gene>
<keyword evidence="9 13" id="KW-0238">DNA-binding</keyword>
<dbReference type="GO" id="GO:0000287">
    <property type="term" value="F:magnesium ion binding"/>
    <property type="evidence" value="ECO:0007669"/>
    <property type="project" value="UniProtKB-UniRule"/>
</dbReference>
<comment type="function">
    <text evidence="13">The RuvA-RuvB-RuvC complex processes Holliday junction (HJ) DNA during genetic recombination and DNA repair. Endonuclease that resolves HJ intermediates. Cleaves cruciform DNA by making single-stranded nicks across the HJ at symmetrical positions within the homologous arms, yielding a 5'-phosphate and a 3'-hydroxyl group; requires a central core of homology in the junction. The consensus cleavage sequence is 5'-(A/T)TT(C/G)-3'. Cleavage occurs on the 3'-side of the TT dinucleotide at the point of strand exchange. HJ branch migration catalyzed by RuvA-RuvB allows RuvC to scan DNA until it finds its consensus sequence, where it cleaves and resolves the cruciform DNA.</text>
</comment>
<evidence type="ECO:0000256" key="2">
    <source>
        <dbReference type="ARBA" id="ARBA00022490"/>
    </source>
</evidence>
<comment type="subunit">
    <text evidence="13">Homodimer which binds Holliday junction (HJ) DNA. The HJ becomes 2-fold symmetrical on binding to RuvC with unstacked arms; it has a different conformation from HJ DNA in complex with RuvA. In the full resolvosome a probable DNA-RuvA(4)-RuvB(12)-RuvC(2) complex forms which resolves the HJ.</text>
</comment>
<dbReference type="GO" id="GO:0006281">
    <property type="term" value="P:DNA repair"/>
    <property type="evidence" value="ECO:0007669"/>
    <property type="project" value="UniProtKB-UniRule"/>
</dbReference>
<dbReference type="PRINTS" id="PR00696">
    <property type="entry name" value="RSOLVASERUVC"/>
</dbReference>
<evidence type="ECO:0000256" key="8">
    <source>
        <dbReference type="ARBA" id="ARBA00022842"/>
    </source>
</evidence>
<feature type="active site" evidence="13">
    <location>
        <position position="165"/>
    </location>
</feature>
<evidence type="ECO:0000256" key="10">
    <source>
        <dbReference type="ARBA" id="ARBA00023172"/>
    </source>
</evidence>
<evidence type="ECO:0000256" key="4">
    <source>
        <dbReference type="ARBA" id="ARBA00022723"/>
    </source>
</evidence>
<feature type="binding site" evidence="13">
    <location>
        <position position="7"/>
    </location>
    <ligand>
        <name>Mg(2+)</name>
        <dbReference type="ChEBI" id="CHEBI:18420"/>
        <label>1</label>
    </ligand>
</feature>
<dbReference type="GO" id="GO:0006310">
    <property type="term" value="P:DNA recombination"/>
    <property type="evidence" value="ECO:0007669"/>
    <property type="project" value="UniProtKB-UniRule"/>
</dbReference>
<evidence type="ECO:0000256" key="7">
    <source>
        <dbReference type="ARBA" id="ARBA00022801"/>
    </source>
</evidence>
<keyword evidence="3 13" id="KW-0540">Nuclease</keyword>
<dbReference type="PANTHER" id="PTHR30194">
    <property type="entry name" value="CROSSOVER JUNCTION ENDODEOXYRIBONUCLEASE RUVC"/>
    <property type="match status" value="1"/>
</dbReference>
<keyword evidence="10 13" id="KW-0233">DNA recombination</keyword>
<comment type="similarity">
    <text evidence="1 13">Belongs to the RuvC family.</text>
</comment>
<feature type="active site" evidence="13">
    <location>
        <position position="7"/>
    </location>
</feature>
<evidence type="ECO:0000313" key="16">
    <source>
        <dbReference type="Proteomes" id="UP000034235"/>
    </source>
</evidence>
<dbReference type="SUPFAM" id="SSF53098">
    <property type="entry name" value="Ribonuclease H-like"/>
    <property type="match status" value="1"/>
</dbReference>
<keyword evidence="7 13" id="KW-0378">Hydrolase</keyword>
<keyword evidence="4 13" id="KW-0479">Metal-binding</keyword>
<dbReference type="CDD" id="cd16962">
    <property type="entry name" value="RuvC"/>
    <property type="match status" value="1"/>
</dbReference>
<feature type="binding site" evidence="13">
    <location>
        <position position="75"/>
    </location>
    <ligand>
        <name>Mg(2+)</name>
        <dbReference type="ChEBI" id="CHEBI:18420"/>
        <label>2</label>
    </ligand>
</feature>
<comment type="caution">
    <text evidence="15">The sequence shown here is derived from an EMBL/GenBank/DDBJ whole genome shotgun (WGS) entry which is preliminary data.</text>
</comment>
<keyword evidence="2 13" id="KW-0963">Cytoplasm</keyword>
<evidence type="ECO:0000256" key="14">
    <source>
        <dbReference type="NCBIfam" id="TIGR00228"/>
    </source>
</evidence>
<keyword evidence="5 13" id="KW-0255">Endonuclease</keyword>
<name>A0A0G0JTN3_9BACT</name>
<feature type="active site" evidence="13">
    <location>
        <position position="75"/>
    </location>
</feature>
<organism evidence="15 16">
    <name type="scientific">Candidatus Daviesbacteria bacterium GW2011_GWA2_38_24</name>
    <dbReference type="NCBI Taxonomy" id="1618422"/>
    <lineage>
        <taxon>Bacteria</taxon>
        <taxon>Candidatus Daviesiibacteriota</taxon>
    </lineage>
</organism>
<evidence type="ECO:0000256" key="1">
    <source>
        <dbReference type="ARBA" id="ARBA00009518"/>
    </source>
</evidence>
<dbReference type="Gene3D" id="3.30.420.10">
    <property type="entry name" value="Ribonuclease H-like superfamily/Ribonuclease H"/>
    <property type="match status" value="1"/>
</dbReference>
<keyword evidence="11 13" id="KW-0234">DNA repair</keyword>
<keyword evidence="8 13" id="KW-0460">Magnesium</keyword>
<evidence type="ECO:0000256" key="12">
    <source>
        <dbReference type="ARBA" id="ARBA00029354"/>
    </source>
</evidence>
<dbReference type="EMBL" id="LBUP01000005">
    <property type="protein sequence ID" value="KKQ66395.1"/>
    <property type="molecule type" value="Genomic_DNA"/>
</dbReference>